<evidence type="ECO:0000313" key="2">
    <source>
        <dbReference type="Proteomes" id="UP001465976"/>
    </source>
</evidence>
<reference evidence="1 2" key="1">
    <citation type="submission" date="2024-02" db="EMBL/GenBank/DDBJ databases">
        <title>A draft genome for the cacao thread blight pathogen Marasmius crinis-equi.</title>
        <authorList>
            <person name="Cohen S.P."/>
            <person name="Baruah I.K."/>
            <person name="Amoako-Attah I."/>
            <person name="Bukari Y."/>
            <person name="Meinhardt L.W."/>
            <person name="Bailey B.A."/>
        </authorList>
    </citation>
    <scope>NUCLEOTIDE SEQUENCE [LARGE SCALE GENOMIC DNA]</scope>
    <source>
        <strain evidence="1 2">GH-76</strain>
    </source>
</reference>
<evidence type="ECO:0000313" key="1">
    <source>
        <dbReference type="EMBL" id="KAL0577263.1"/>
    </source>
</evidence>
<keyword evidence="2" id="KW-1185">Reference proteome</keyword>
<dbReference type="Proteomes" id="UP001465976">
    <property type="component" value="Unassembled WGS sequence"/>
</dbReference>
<dbReference type="InterPro" id="IPR032675">
    <property type="entry name" value="LRR_dom_sf"/>
</dbReference>
<evidence type="ECO:0008006" key="3">
    <source>
        <dbReference type="Google" id="ProtNLM"/>
    </source>
</evidence>
<accession>A0ABR3FP82</accession>
<proteinExistence type="predicted"/>
<sequence length="524" mass="58326">MSQSTPLSSSNINLLPPVDAPLSPIQRLAPETLSDIFSYAVDVNTFEAGSGAGSISEATLLTQVCSSWRRVAIDTAEIWAPISVKVDFRQSPSEGVVDAIQDHLLRSKCSPLSLQISVIFPNHGSEVYSLESPILDLLLPFLARCRSLHYTLPPTFTWIYASHLEKAFQAGFPSLKTLHIDFAPVSTDFDPQFSPKIPRVLRNFSSSSPNLQNLICTHNHFECDADDDLRFFKSSFQHITSLQLQTNAFGAEFVLQCCPSLVSADFILTGDSNWRVFDGMEIGDQLPPPHPSLRKLSIHFGQNQPEVTFMKPILALLTCPGLESLTLSSSGHRVLHETTQPGVSGIVKQFLVRSKITETMETLEVRGIVLANLVQLLEMMPKLRYLVIEELADSKTGSNAMVTESFMAALALSPSLYNIRKISIIAHQYWENRVLQRWIIALMTRVSAPVLISIELLQIQCPSVNVWRLAGELKRQRKLLLTVIVPTEGGRIKYWLVDGTKVTDRLTAGWQCLGRAQYVEDVNV</sequence>
<dbReference type="Gene3D" id="3.80.10.10">
    <property type="entry name" value="Ribonuclease Inhibitor"/>
    <property type="match status" value="1"/>
</dbReference>
<organism evidence="1 2">
    <name type="scientific">Marasmius crinis-equi</name>
    <dbReference type="NCBI Taxonomy" id="585013"/>
    <lineage>
        <taxon>Eukaryota</taxon>
        <taxon>Fungi</taxon>
        <taxon>Dikarya</taxon>
        <taxon>Basidiomycota</taxon>
        <taxon>Agaricomycotina</taxon>
        <taxon>Agaricomycetes</taxon>
        <taxon>Agaricomycetidae</taxon>
        <taxon>Agaricales</taxon>
        <taxon>Marasmiineae</taxon>
        <taxon>Marasmiaceae</taxon>
        <taxon>Marasmius</taxon>
    </lineage>
</organism>
<protein>
    <recommendedName>
        <fullName evidence="3">F-box domain-containing protein</fullName>
    </recommendedName>
</protein>
<dbReference type="EMBL" id="JBAHYK010000168">
    <property type="protein sequence ID" value="KAL0577263.1"/>
    <property type="molecule type" value="Genomic_DNA"/>
</dbReference>
<comment type="caution">
    <text evidence="1">The sequence shown here is derived from an EMBL/GenBank/DDBJ whole genome shotgun (WGS) entry which is preliminary data.</text>
</comment>
<name>A0ABR3FP82_9AGAR</name>
<dbReference type="SUPFAM" id="SSF52047">
    <property type="entry name" value="RNI-like"/>
    <property type="match status" value="1"/>
</dbReference>
<gene>
    <name evidence="1" type="ORF">V5O48_004720</name>
</gene>